<evidence type="ECO:0000313" key="1">
    <source>
        <dbReference type="EMBL" id="CAD2192476.1"/>
    </source>
</evidence>
<gene>
    <name evidence="1" type="ORF">MENT_LOCUS45366</name>
</gene>
<comment type="caution">
    <text evidence="1">The sequence shown here is derived from an EMBL/GenBank/DDBJ whole genome shotgun (WGS) entry which is preliminary data.</text>
</comment>
<proteinExistence type="predicted"/>
<protein>
    <submittedName>
        <fullName evidence="1">Uncharacterized protein</fullName>
    </submittedName>
</protein>
<accession>A0A6V7WZH8</accession>
<reference evidence="1 2" key="1">
    <citation type="submission" date="2020-08" db="EMBL/GenBank/DDBJ databases">
        <authorList>
            <person name="Koutsovoulos G."/>
            <person name="Danchin GJ E."/>
        </authorList>
    </citation>
    <scope>NUCLEOTIDE SEQUENCE [LARGE SCALE GENOMIC DNA]</scope>
</reference>
<dbReference type="Proteomes" id="UP000580250">
    <property type="component" value="Unassembled WGS sequence"/>
</dbReference>
<dbReference type="EMBL" id="CAJEWN010000950">
    <property type="protein sequence ID" value="CAD2192476.1"/>
    <property type="molecule type" value="Genomic_DNA"/>
</dbReference>
<organism evidence="1 2">
    <name type="scientific">Meloidogyne enterolobii</name>
    <name type="common">Root-knot nematode worm</name>
    <name type="synonym">Meloidogyne mayaguensis</name>
    <dbReference type="NCBI Taxonomy" id="390850"/>
    <lineage>
        <taxon>Eukaryota</taxon>
        <taxon>Metazoa</taxon>
        <taxon>Ecdysozoa</taxon>
        <taxon>Nematoda</taxon>
        <taxon>Chromadorea</taxon>
        <taxon>Rhabditida</taxon>
        <taxon>Tylenchina</taxon>
        <taxon>Tylenchomorpha</taxon>
        <taxon>Tylenchoidea</taxon>
        <taxon>Meloidogynidae</taxon>
        <taxon>Meloidogyninae</taxon>
        <taxon>Meloidogyne</taxon>
    </lineage>
</organism>
<name>A0A6V7WZH8_MELEN</name>
<sequence length="245" mass="29766">MSEDRKIIEYEGLKYYKEKGKWYQLYMYPVEANKVPDAIKTQKHSKFNLLPEIQLDIFKCLSFTQLLVVQQTNVYFKNFIYEHGKVLAMKKFDKLEIDHVTDEIINRYRRCKPGHELYDFKLDEHGPCGFGLYEQKHKFFKPEPRFYNFELSEHLEKKWKSAIEKSIPMFLTISYRDTNAVVCELERNYKGQKELYTFQLSRFAKNIEEMKIARHLFQLFFNCYFDFFEIRLVIINPKMVELLFV</sequence>
<dbReference type="AlphaFoldDB" id="A0A6V7WZH8"/>
<evidence type="ECO:0000313" key="2">
    <source>
        <dbReference type="Proteomes" id="UP000580250"/>
    </source>
</evidence>